<evidence type="ECO:0000313" key="3">
    <source>
        <dbReference type="Proteomes" id="UP000326924"/>
    </source>
</evidence>
<organism evidence="2 3">
    <name type="scientific">Sphaerosporella brunnea</name>
    <dbReference type="NCBI Taxonomy" id="1250544"/>
    <lineage>
        <taxon>Eukaryota</taxon>
        <taxon>Fungi</taxon>
        <taxon>Dikarya</taxon>
        <taxon>Ascomycota</taxon>
        <taxon>Pezizomycotina</taxon>
        <taxon>Pezizomycetes</taxon>
        <taxon>Pezizales</taxon>
        <taxon>Pyronemataceae</taxon>
        <taxon>Sphaerosporella</taxon>
    </lineage>
</organism>
<reference evidence="2 3" key="1">
    <citation type="submission" date="2019-09" db="EMBL/GenBank/DDBJ databases">
        <title>Draft genome of the ectomycorrhizal ascomycete Sphaerosporella brunnea.</title>
        <authorList>
            <consortium name="DOE Joint Genome Institute"/>
            <person name="Benucci G.M."/>
            <person name="Marozzi G."/>
            <person name="Antonielli L."/>
            <person name="Sanchez S."/>
            <person name="Marco P."/>
            <person name="Wang X."/>
            <person name="Falini L.B."/>
            <person name="Barry K."/>
            <person name="Haridas S."/>
            <person name="Lipzen A."/>
            <person name="Labutti K."/>
            <person name="Grigoriev I.V."/>
            <person name="Murat C."/>
            <person name="Martin F."/>
            <person name="Albertini E."/>
            <person name="Donnini D."/>
            <person name="Bonito G."/>
        </authorList>
    </citation>
    <scope>NUCLEOTIDE SEQUENCE [LARGE SCALE GENOMIC DNA]</scope>
    <source>
        <strain evidence="2 3">Sb_GMNB300</strain>
    </source>
</reference>
<evidence type="ECO:0000256" key="1">
    <source>
        <dbReference type="SAM" id="MobiDB-lite"/>
    </source>
</evidence>
<dbReference type="Proteomes" id="UP000326924">
    <property type="component" value="Unassembled WGS sequence"/>
</dbReference>
<dbReference type="AlphaFoldDB" id="A0A5J5FBC3"/>
<feature type="region of interest" description="Disordered" evidence="1">
    <location>
        <begin position="1"/>
        <end position="42"/>
    </location>
</feature>
<keyword evidence="3" id="KW-1185">Reference proteome</keyword>
<protein>
    <submittedName>
        <fullName evidence="2">Uncharacterized protein</fullName>
    </submittedName>
</protein>
<dbReference type="OrthoDB" id="428342at2759"/>
<name>A0A5J5FBC3_9PEZI</name>
<evidence type="ECO:0000313" key="2">
    <source>
        <dbReference type="EMBL" id="KAA8914259.1"/>
    </source>
</evidence>
<gene>
    <name evidence="2" type="ORF">FN846DRAFT_1018422</name>
</gene>
<comment type="caution">
    <text evidence="2">The sequence shown here is derived from an EMBL/GenBank/DDBJ whole genome shotgun (WGS) entry which is preliminary data.</text>
</comment>
<proteinExistence type="predicted"/>
<dbReference type="EMBL" id="VXIS01000007">
    <property type="protein sequence ID" value="KAA8914259.1"/>
    <property type="molecule type" value="Genomic_DNA"/>
</dbReference>
<dbReference type="InParanoid" id="A0A5J5FBC3"/>
<dbReference type="CDD" id="cd07177">
    <property type="entry name" value="terB_like"/>
    <property type="match status" value="1"/>
</dbReference>
<accession>A0A5J5FBC3</accession>
<sequence>MAAPSATGHKRSQSRNVSIDERRVTVPRRRTKGPLDLRDPPFADTAAASSTATMIASPLPLTLQIKDLTFLLHPTNFHPLPTTSALLPPFPSAPAPTSGNPQTRLQSLHFRAASIAPIAAATTLTVSPPPSTNTEIFKICLAAQEIKVFQDLSASFFLDPETGQSVLPWELTVLVASLGNDPRRAMAGYYELATECRALALDGTVSPEERQAWRKRLEQLGIRVANALCLLGNFKAAVRHLKGLQNKERCHCCTMILVAVDIAIGGSSNYVQFRYGGRHGYLNGSDMEEIAGFKYFCSLVND</sequence>